<proteinExistence type="inferred from homology"/>
<dbReference type="Pfam" id="PF04347">
    <property type="entry name" value="FliO"/>
    <property type="match status" value="1"/>
</dbReference>
<evidence type="ECO:0000256" key="1">
    <source>
        <dbReference type="ARBA" id="ARBA00022475"/>
    </source>
</evidence>
<comment type="subcellular location">
    <subcellularLocation>
        <location evidence="7">Cell membrane</location>
    </subcellularLocation>
    <subcellularLocation>
        <location evidence="7">Bacterial flagellum basal body</location>
    </subcellularLocation>
</comment>
<feature type="signal peptide" evidence="8">
    <location>
        <begin position="1"/>
        <end position="20"/>
    </location>
</feature>
<keyword evidence="4 7" id="KW-0472">Membrane</keyword>
<dbReference type="NCBIfam" id="TIGR03500">
    <property type="entry name" value="FliO_TIGR"/>
    <property type="match status" value="1"/>
</dbReference>
<keyword evidence="1 7" id="KW-1003">Cell membrane</keyword>
<keyword evidence="8" id="KW-0732">Signal</keyword>
<evidence type="ECO:0000256" key="4">
    <source>
        <dbReference type="ARBA" id="ARBA00023136"/>
    </source>
</evidence>
<dbReference type="EMBL" id="CP065053">
    <property type="protein sequence ID" value="QPI50207.1"/>
    <property type="molecule type" value="Genomic_DNA"/>
</dbReference>
<dbReference type="Proteomes" id="UP000662888">
    <property type="component" value="Chromosome"/>
</dbReference>
<evidence type="ECO:0000313" key="10">
    <source>
        <dbReference type="Proteomes" id="UP000662888"/>
    </source>
</evidence>
<sequence>MTARLLAAVALACSLAPALAADPAAASVPAAPVHAAPVHAAPVPAASVPAASVPAASVPAAPVALASAPAAAAAQAGSVQAAPAATLPAPAAAQAAPGPMTGPSAGNLLQTIFALTLVLALLGGMVWFMKRYGPQSAAGAAQIRTVGALSLGGRERIIVVEVGDQWIVVGASPGRVNALATMPRRDAPPGGPALLAHGPASGSFAEWLKQTIDKRNGP</sequence>
<feature type="chain" id="PRO_5046843184" description="Flagellar protein" evidence="8">
    <location>
        <begin position="21"/>
        <end position="218"/>
    </location>
</feature>
<evidence type="ECO:0000313" key="9">
    <source>
        <dbReference type="EMBL" id="QPI50207.1"/>
    </source>
</evidence>
<keyword evidence="9" id="KW-0969">Cilium</keyword>
<evidence type="ECO:0000256" key="7">
    <source>
        <dbReference type="RuleBase" id="RU362064"/>
    </source>
</evidence>
<accession>A0AA49A8V5</accession>
<reference evidence="9 10" key="1">
    <citation type="submission" date="2020-11" db="EMBL/GenBank/DDBJ databases">
        <authorList>
            <person name="Sun Q."/>
        </authorList>
    </citation>
    <scope>NUCLEOTIDE SEQUENCE [LARGE SCALE GENOMIC DNA]</scope>
    <source>
        <strain evidence="9 10">P8398</strain>
    </source>
</reference>
<evidence type="ECO:0000256" key="2">
    <source>
        <dbReference type="ARBA" id="ARBA00022692"/>
    </source>
</evidence>
<keyword evidence="3 7" id="KW-1133">Transmembrane helix</keyword>
<dbReference type="PANTHER" id="PTHR38766:SF1">
    <property type="entry name" value="FLAGELLAR PROTEIN FLIO"/>
    <property type="match status" value="1"/>
</dbReference>
<keyword evidence="9" id="KW-0282">Flagellum</keyword>
<protein>
    <recommendedName>
        <fullName evidence="7">Flagellar protein</fullName>
    </recommendedName>
</protein>
<evidence type="ECO:0000256" key="5">
    <source>
        <dbReference type="ARBA" id="ARBA00023143"/>
    </source>
</evidence>
<keyword evidence="9" id="KW-0966">Cell projection</keyword>
<keyword evidence="5 7" id="KW-0975">Bacterial flagellum</keyword>
<dbReference type="InterPro" id="IPR022781">
    <property type="entry name" value="Flagellar_biosynth_FliO"/>
</dbReference>
<feature type="transmembrane region" description="Helical" evidence="7">
    <location>
        <begin position="108"/>
        <end position="128"/>
    </location>
</feature>
<dbReference type="RefSeq" id="WP_206089763.1">
    <property type="nucleotide sequence ID" value="NZ_CP065053.1"/>
</dbReference>
<evidence type="ECO:0000256" key="8">
    <source>
        <dbReference type="SAM" id="SignalP"/>
    </source>
</evidence>
<evidence type="ECO:0000256" key="6">
    <source>
        <dbReference type="ARBA" id="ARBA00037937"/>
    </source>
</evidence>
<dbReference type="PANTHER" id="PTHR38766">
    <property type="entry name" value="FLAGELLAR PROTEIN FLIO"/>
    <property type="match status" value="1"/>
</dbReference>
<dbReference type="InterPro" id="IPR052205">
    <property type="entry name" value="FliO/MopB"/>
</dbReference>
<name>A0AA49A8V5_9BURK</name>
<organism evidence="9 10">
    <name type="scientific">Massilia antarctica</name>
    <dbReference type="NCBI Taxonomy" id="2765360"/>
    <lineage>
        <taxon>Bacteria</taxon>
        <taxon>Pseudomonadati</taxon>
        <taxon>Pseudomonadota</taxon>
        <taxon>Betaproteobacteria</taxon>
        <taxon>Burkholderiales</taxon>
        <taxon>Oxalobacteraceae</taxon>
        <taxon>Telluria group</taxon>
        <taxon>Massilia</taxon>
    </lineage>
</organism>
<comment type="similarity">
    <text evidence="6 7">Belongs to the FliO/MopB family.</text>
</comment>
<keyword evidence="2 7" id="KW-0812">Transmembrane</keyword>
<keyword evidence="10" id="KW-1185">Reference proteome</keyword>
<evidence type="ECO:0000256" key="3">
    <source>
        <dbReference type="ARBA" id="ARBA00022989"/>
    </source>
</evidence>
<gene>
    <name evidence="9" type="primary">fliO</name>
    <name evidence="9" type="ORF">IV454_00760</name>
</gene>